<protein>
    <submittedName>
        <fullName evidence="2">Uncharacterized protein</fullName>
    </submittedName>
</protein>
<keyword evidence="3" id="KW-1185">Reference proteome</keyword>
<dbReference type="Proteomes" id="UP001196980">
    <property type="component" value="Unassembled WGS sequence"/>
</dbReference>
<reference evidence="2 3" key="1">
    <citation type="journal article" date="2020" name="J Geophys Res Biogeosci">
        <title>Magnetotaxis as an Adaptation to Enable Bacterial Shuttling of Microbial Sulfur and Sulfur Cycling Across Aquatic Oxic#Anoxic Interfaces.</title>
        <authorList>
            <person name="Li J."/>
            <person name="Liu P."/>
            <person name="Wang J."/>
            <person name="Roberts A.P."/>
            <person name="Pan Y."/>
        </authorList>
    </citation>
    <scope>NUCLEOTIDE SEQUENCE [LARGE SCALE GENOMIC DNA]</scope>
    <source>
        <strain evidence="2 3">MYR-1_YQ</strain>
    </source>
</reference>
<dbReference type="EMBL" id="JABXWD010000254">
    <property type="protein sequence ID" value="MBV6342417.1"/>
    <property type="molecule type" value="Genomic_DNA"/>
</dbReference>
<accession>A0ABS6S0P0</accession>
<keyword evidence="1" id="KW-0472">Membrane</keyword>
<feature type="transmembrane region" description="Helical" evidence="1">
    <location>
        <begin position="20"/>
        <end position="40"/>
    </location>
</feature>
<sequence>MLEIGDIERAEKLIKKMVTFTIVNVVIAGFSLFVAFTAILKMNEDVVFWELKRQHQYNVIMKSVGEATYVMKSLLDVDFPARGHHESTLVMGVKRDE</sequence>
<keyword evidence="1" id="KW-1133">Transmembrane helix</keyword>
<evidence type="ECO:0000256" key="1">
    <source>
        <dbReference type="SAM" id="Phobius"/>
    </source>
</evidence>
<organism evidence="2 3">
    <name type="scientific">Candidatus Magnetobacterium casense</name>
    <dbReference type="NCBI Taxonomy" id="1455061"/>
    <lineage>
        <taxon>Bacteria</taxon>
        <taxon>Pseudomonadati</taxon>
        <taxon>Nitrospirota</taxon>
        <taxon>Thermodesulfovibrionia</taxon>
        <taxon>Thermodesulfovibrionales</taxon>
        <taxon>Candidatus Magnetobacteriaceae</taxon>
        <taxon>Candidatus Magnetobacterium</taxon>
    </lineage>
</organism>
<gene>
    <name evidence="2" type="ORF">HWQ67_12560</name>
</gene>
<evidence type="ECO:0000313" key="3">
    <source>
        <dbReference type="Proteomes" id="UP001196980"/>
    </source>
</evidence>
<dbReference type="RefSeq" id="WP_218253036.1">
    <property type="nucleotide sequence ID" value="NZ_JABXWD010000254.1"/>
</dbReference>
<comment type="caution">
    <text evidence="2">The sequence shown here is derived from an EMBL/GenBank/DDBJ whole genome shotgun (WGS) entry which is preliminary data.</text>
</comment>
<evidence type="ECO:0000313" key="2">
    <source>
        <dbReference type="EMBL" id="MBV6342417.1"/>
    </source>
</evidence>
<proteinExistence type="predicted"/>
<name>A0ABS6S0P0_9BACT</name>
<keyword evidence="1" id="KW-0812">Transmembrane</keyword>